<dbReference type="EMBL" id="KZ293668">
    <property type="protein sequence ID" value="PBK89485.1"/>
    <property type="molecule type" value="Genomic_DNA"/>
</dbReference>
<evidence type="ECO:0000313" key="3">
    <source>
        <dbReference type="Proteomes" id="UP000217790"/>
    </source>
</evidence>
<reference evidence="3" key="1">
    <citation type="journal article" date="2017" name="Nat. Ecol. Evol.">
        <title>Genome expansion and lineage-specific genetic innovations in the forest pathogenic fungi Armillaria.</title>
        <authorList>
            <person name="Sipos G."/>
            <person name="Prasanna A.N."/>
            <person name="Walter M.C."/>
            <person name="O'Connor E."/>
            <person name="Balint B."/>
            <person name="Krizsan K."/>
            <person name="Kiss B."/>
            <person name="Hess J."/>
            <person name="Varga T."/>
            <person name="Slot J."/>
            <person name="Riley R."/>
            <person name="Boka B."/>
            <person name="Rigling D."/>
            <person name="Barry K."/>
            <person name="Lee J."/>
            <person name="Mihaltcheva S."/>
            <person name="LaButti K."/>
            <person name="Lipzen A."/>
            <person name="Waldron R."/>
            <person name="Moloney N.M."/>
            <person name="Sperisen C."/>
            <person name="Kredics L."/>
            <person name="Vagvoelgyi C."/>
            <person name="Patrignani A."/>
            <person name="Fitzpatrick D."/>
            <person name="Nagy I."/>
            <person name="Doyle S."/>
            <person name="Anderson J.B."/>
            <person name="Grigoriev I.V."/>
            <person name="Gueldener U."/>
            <person name="Muensterkoetter M."/>
            <person name="Nagy L.G."/>
        </authorList>
    </citation>
    <scope>NUCLEOTIDE SEQUENCE [LARGE SCALE GENOMIC DNA]</scope>
    <source>
        <strain evidence="3">Ar21-2</strain>
    </source>
</reference>
<protein>
    <submittedName>
        <fullName evidence="2">Uncharacterized protein</fullName>
    </submittedName>
</protein>
<evidence type="ECO:0000313" key="2">
    <source>
        <dbReference type="EMBL" id="PBK89485.1"/>
    </source>
</evidence>
<dbReference type="Proteomes" id="UP000217790">
    <property type="component" value="Unassembled WGS sequence"/>
</dbReference>
<keyword evidence="3" id="KW-1185">Reference proteome</keyword>
<accession>A0A2H3D2J9</accession>
<proteinExistence type="predicted"/>
<dbReference type="InParanoid" id="A0A2H3D2J9"/>
<feature type="coiled-coil region" evidence="1">
    <location>
        <begin position="62"/>
        <end position="116"/>
    </location>
</feature>
<dbReference type="AlphaFoldDB" id="A0A2H3D2J9"/>
<dbReference type="OrthoDB" id="3044630at2759"/>
<keyword evidence="1" id="KW-0175">Coiled coil</keyword>
<organism evidence="2 3">
    <name type="scientific">Armillaria gallica</name>
    <name type="common">Bulbous honey fungus</name>
    <name type="synonym">Armillaria bulbosa</name>
    <dbReference type="NCBI Taxonomy" id="47427"/>
    <lineage>
        <taxon>Eukaryota</taxon>
        <taxon>Fungi</taxon>
        <taxon>Dikarya</taxon>
        <taxon>Basidiomycota</taxon>
        <taxon>Agaricomycotina</taxon>
        <taxon>Agaricomycetes</taxon>
        <taxon>Agaricomycetidae</taxon>
        <taxon>Agaricales</taxon>
        <taxon>Marasmiineae</taxon>
        <taxon>Physalacriaceae</taxon>
        <taxon>Armillaria</taxon>
    </lineage>
</organism>
<gene>
    <name evidence="2" type="ORF">ARMGADRAFT_1033058</name>
</gene>
<evidence type="ECO:0000256" key="1">
    <source>
        <dbReference type="SAM" id="Coils"/>
    </source>
</evidence>
<sequence length="180" mass="20453">MSAHVTAKNAVESPGLGNTMRPDSWLWGALKPENLTESAEEEWMTEKSGASAYAYKVADVHMKLAEHCIKEWNKALEKVEENREEDQCQWEEEDQLAQEEEKRIWEEEEAMQLEAEAACNYKGNTINITLLDTHKQRQLLSASESLSSHSSSLELAQLMMDGRLAIKDEANQNEHMDDVG</sequence>
<name>A0A2H3D2J9_ARMGA</name>